<keyword evidence="11" id="KW-0411">Iron-sulfur</keyword>
<dbReference type="Pfam" id="PF12705">
    <property type="entry name" value="PDDEXK_1"/>
    <property type="match status" value="1"/>
</dbReference>
<evidence type="ECO:0000256" key="1">
    <source>
        <dbReference type="ARBA" id="ARBA00022485"/>
    </source>
</evidence>
<keyword evidence="6" id="KW-0378">Hydrolase</keyword>
<feature type="compositionally biased region" description="Basic and acidic residues" evidence="14">
    <location>
        <begin position="1148"/>
        <end position="1160"/>
    </location>
</feature>
<evidence type="ECO:0000259" key="16">
    <source>
        <dbReference type="Pfam" id="PF21445"/>
    </source>
</evidence>
<evidence type="ECO:0000256" key="13">
    <source>
        <dbReference type="ARBA" id="ARBA00023204"/>
    </source>
</evidence>
<evidence type="ECO:0000256" key="11">
    <source>
        <dbReference type="ARBA" id="ARBA00023014"/>
    </source>
</evidence>
<reference evidence="17 18" key="1">
    <citation type="submission" date="2020-08" db="EMBL/GenBank/DDBJ databases">
        <title>Genome public.</title>
        <authorList>
            <person name="Liu C."/>
            <person name="Sun Q."/>
        </authorList>
    </citation>
    <scope>NUCLEOTIDE SEQUENCE [LARGE SCALE GENOMIC DNA]</scope>
    <source>
        <strain evidence="17 18">BX3</strain>
    </source>
</reference>
<dbReference type="SUPFAM" id="SSF52540">
    <property type="entry name" value="P-loop containing nucleoside triphosphate hydrolases"/>
    <property type="match status" value="1"/>
</dbReference>
<feature type="domain" description="PD-(D/E)XK endonuclease-like" evidence="15">
    <location>
        <begin position="772"/>
        <end position="1118"/>
    </location>
</feature>
<comment type="caution">
    <text evidence="17">The sequence shown here is derived from an EMBL/GenBank/DDBJ whole genome shotgun (WGS) entry which is preliminary data.</text>
</comment>
<evidence type="ECO:0000256" key="8">
    <source>
        <dbReference type="ARBA" id="ARBA00022839"/>
    </source>
</evidence>
<evidence type="ECO:0000259" key="15">
    <source>
        <dbReference type="Pfam" id="PF12705"/>
    </source>
</evidence>
<organism evidence="17 18">
    <name type="scientific">Jutongia hominis</name>
    <dbReference type="NCBI Taxonomy" id="2763664"/>
    <lineage>
        <taxon>Bacteria</taxon>
        <taxon>Bacillati</taxon>
        <taxon>Bacillota</taxon>
        <taxon>Clostridia</taxon>
        <taxon>Lachnospirales</taxon>
        <taxon>Lachnospiraceae</taxon>
        <taxon>Jutongia</taxon>
    </lineage>
</organism>
<feature type="region of interest" description="Disordered" evidence="14">
    <location>
        <begin position="1148"/>
        <end position="1174"/>
    </location>
</feature>
<keyword evidence="7 17" id="KW-0347">Helicase</keyword>
<evidence type="ECO:0000313" key="17">
    <source>
        <dbReference type="EMBL" id="MBC8557618.1"/>
    </source>
</evidence>
<gene>
    <name evidence="17" type="primary">addB</name>
    <name evidence="17" type="ORF">H8700_07835</name>
</gene>
<keyword evidence="5" id="KW-0227">DNA damage</keyword>
<keyword evidence="4" id="KW-0547">Nucleotide-binding</keyword>
<feature type="domain" description="ATP-dependent helicase/deoxyribonuclease subunit B N-terminal" evidence="16">
    <location>
        <begin position="5"/>
        <end position="293"/>
    </location>
</feature>
<keyword evidence="9" id="KW-0067">ATP-binding</keyword>
<dbReference type="NCBIfam" id="TIGR02773">
    <property type="entry name" value="addB_Gpos"/>
    <property type="match status" value="1"/>
</dbReference>
<keyword evidence="1" id="KW-0004">4Fe-4S</keyword>
<keyword evidence="18" id="KW-1185">Reference proteome</keyword>
<keyword evidence="8" id="KW-0269">Exonuclease</keyword>
<keyword evidence="10" id="KW-0408">Iron</keyword>
<proteinExistence type="predicted"/>
<evidence type="ECO:0000256" key="6">
    <source>
        <dbReference type="ARBA" id="ARBA00022801"/>
    </source>
</evidence>
<dbReference type="InterPro" id="IPR038726">
    <property type="entry name" value="PDDEXK_AddAB-type"/>
</dbReference>
<evidence type="ECO:0000256" key="12">
    <source>
        <dbReference type="ARBA" id="ARBA00023125"/>
    </source>
</evidence>
<evidence type="ECO:0000256" key="2">
    <source>
        <dbReference type="ARBA" id="ARBA00022722"/>
    </source>
</evidence>
<name>A0ABR7MWN9_9FIRM</name>
<dbReference type="EMBL" id="JACRSW010000030">
    <property type="protein sequence ID" value="MBC8557618.1"/>
    <property type="molecule type" value="Genomic_DNA"/>
</dbReference>
<accession>A0ABR7MWN9</accession>
<evidence type="ECO:0000313" key="18">
    <source>
        <dbReference type="Proteomes" id="UP000637513"/>
    </source>
</evidence>
<keyword evidence="2" id="KW-0540">Nuclease</keyword>
<keyword evidence="12" id="KW-0238">DNA-binding</keyword>
<dbReference type="InterPro" id="IPR049035">
    <property type="entry name" value="ADDB_N"/>
</dbReference>
<dbReference type="InterPro" id="IPR027417">
    <property type="entry name" value="P-loop_NTPase"/>
</dbReference>
<dbReference type="InterPro" id="IPR011604">
    <property type="entry name" value="PDDEXK-like_dom_sf"/>
</dbReference>
<sequence length="1174" mass="136294">MSLQFIFGGSGKGKSYYLQHFISKEAKLFPERQYLFVVPEQFTMQTQKELIAISDEKGIMNIDVQSFLRLAFRVLAETGTASMPILDDMGKTMILKKVLANLEEELTYFGRNIHKKGYVLEIKSFVSELMQYGADETVVEEMIQKADRQPVLRQKLTDIKKIYKAFVEYLSQNYITSEEILTVLTKVTKESEILKDSVVCLDGFTGFTPTQYQFIEQLLCVARKVYISVTIAPGESVLKVGAEHKLFHMSQKTICRLRKLAKGHRVEVEEDIWVGEDFEKTRFAMAPGVRVLEEQLFRYPFSPCHEKVEDVTIHVLKQPEEEVAFAVEQISNLLRKEDCRYRDIAVVAGDLEVYGKLAKELFAQNEIPCFVDQKKSILLNPYVDMLSAVIDIFLTNFEMQKVIRFEKNLFSTASLEQCNLLDNFLRATGIRGYRKWCEVWDPKWAFRNLSKEMHAALNVTLDTIRQETLDQLGGLYEQIGRGKHTVREYAQAFCEWMEEEKHYLKIQEMVETFTQQGERDLAREYSQIYEIVLGVFERLVELLGDEEMNLREFKEIIDTGFSEARIGLIPPGVDQVVVGDMIRTRLANIKYLFFLGMNDNNVPKSGSHGGVLSDSERLFLAQEEFELAPTVRENVYMEQFYLYLNLTKPSRHLYLTFCESGNDGKALNPSYMIDKVQKILPKVSIRVEDRRQDDSYLLGTSFGKEYLIQGLRNREDQTVPDKWKEVFAFYNRDPNRKKELEDLIEAAFYRETETKLSKEAVRALYHNILTGSTSQFERYAACAFSYFLQYGLHLRERQEHQVEFFDIGNIVHEALELYTRQLITEKKKWQDISEKEQHVRANQCINSVVERYREGILYDTERDTYLINRLRRILHRTIHTITKQMEAGSFDTVDSEVGFELLKNVSETKEPDLLRLIGRIDRVDRMEEEGSLYVKIVDYKTGKKALSLSDLYYGLQMQLMIYLKATVEETQEKTKKLVVPAAVLYYNIDDPMVETMKQDQEQINNEIFKQLRMEGLVNEDDPVLPALDHCFESEEGTLPLDVSSDIIPVATDKKGQLKKASKTLQTKDFETLMQFTDKKLKEIHDAIQQGEISINPYRRNDASGETACQYCPYHSVCRFDIKIPGNHYRVFDKMTEDMVLYEAAKKINGEEKEENSKEQDLLQQTGKLEKGGEK</sequence>
<keyword evidence="13" id="KW-0234">DNA repair</keyword>
<dbReference type="RefSeq" id="WP_249304912.1">
    <property type="nucleotide sequence ID" value="NZ_JACRSW010000030.1"/>
</dbReference>
<keyword evidence="3" id="KW-0479">Metal-binding</keyword>
<evidence type="ECO:0000256" key="4">
    <source>
        <dbReference type="ARBA" id="ARBA00022741"/>
    </source>
</evidence>
<dbReference type="PANTHER" id="PTHR30591">
    <property type="entry name" value="RECBCD ENZYME SUBUNIT RECC"/>
    <property type="match status" value="1"/>
</dbReference>
<evidence type="ECO:0000256" key="14">
    <source>
        <dbReference type="SAM" id="MobiDB-lite"/>
    </source>
</evidence>
<evidence type="ECO:0000256" key="3">
    <source>
        <dbReference type="ARBA" id="ARBA00022723"/>
    </source>
</evidence>
<evidence type="ECO:0000256" key="9">
    <source>
        <dbReference type="ARBA" id="ARBA00022840"/>
    </source>
</evidence>
<dbReference type="Gene3D" id="3.40.50.300">
    <property type="entry name" value="P-loop containing nucleotide triphosphate hydrolases"/>
    <property type="match status" value="3"/>
</dbReference>
<dbReference type="InterPro" id="IPR014140">
    <property type="entry name" value="DNA_helicase_suAddB"/>
</dbReference>
<dbReference type="Gene3D" id="3.90.320.10">
    <property type="match status" value="1"/>
</dbReference>
<dbReference type="Proteomes" id="UP000637513">
    <property type="component" value="Unassembled WGS sequence"/>
</dbReference>
<evidence type="ECO:0000256" key="10">
    <source>
        <dbReference type="ARBA" id="ARBA00023004"/>
    </source>
</evidence>
<evidence type="ECO:0000256" key="7">
    <source>
        <dbReference type="ARBA" id="ARBA00022806"/>
    </source>
</evidence>
<evidence type="ECO:0000256" key="5">
    <source>
        <dbReference type="ARBA" id="ARBA00022763"/>
    </source>
</evidence>
<dbReference type="PANTHER" id="PTHR30591:SF1">
    <property type="entry name" value="RECBCD ENZYME SUBUNIT RECC"/>
    <property type="match status" value="1"/>
</dbReference>
<protein>
    <submittedName>
        <fullName evidence="17">Helicase-exonuclease AddAB subunit AddB</fullName>
    </submittedName>
</protein>
<dbReference type="GO" id="GO:0004386">
    <property type="term" value="F:helicase activity"/>
    <property type="evidence" value="ECO:0007669"/>
    <property type="project" value="UniProtKB-KW"/>
</dbReference>
<dbReference type="Pfam" id="PF21445">
    <property type="entry name" value="ADDB_N"/>
    <property type="match status" value="1"/>
</dbReference>